<evidence type="ECO:0000313" key="1">
    <source>
        <dbReference type="EMBL" id="CRK75956.1"/>
    </source>
</evidence>
<reference evidence="1 2" key="1">
    <citation type="submission" date="2015-04" db="EMBL/GenBank/DDBJ databases">
        <authorList>
            <person name="Syromyatnikov M.Y."/>
            <person name="Popov V.N."/>
        </authorList>
    </citation>
    <scope>NUCLEOTIDE SEQUENCE [LARGE SCALE GENOMIC DNA]</scope>
    <source>
        <strain evidence="1 2">CECT 5292</strain>
    </source>
</reference>
<dbReference type="EMBL" id="CVQV01000011">
    <property type="protein sequence ID" value="CRK75956.1"/>
    <property type="molecule type" value="Genomic_DNA"/>
</dbReference>
<gene>
    <name evidence="1" type="ORF">NIG5292_02013</name>
</gene>
<dbReference type="Gene3D" id="3.30.70.100">
    <property type="match status" value="1"/>
</dbReference>
<keyword evidence="2" id="KW-1185">Reference proteome</keyword>
<dbReference type="Proteomes" id="UP000048949">
    <property type="component" value="Unassembled WGS sequence"/>
</dbReference>
<dbReference type="OrthoDB" id="7862609at2"/>
<evidence type="ECO:0000313" key="2">
    <source>
        <dbReference type="Proteomes" id="UP000048949"/>
    </source>
</evidence>
<accession>A0A0U1NMI6</accession>
<dbReference type="RefSeq" id="WP_048599380.1">
    <property type="nucleotide sequence ID" value="NZ_CVPC01000011.1"/>
</dbReference>
<organism evidence="1 2">
    <name type="scientific">Nereida ignava</name>
    <dbReference type="NCBI Taxonomy" id="282199"/>
    <lineage>
        <taxon>Bacteria</taxon>
        <taxon>Pseudomonadati</taxon>
        <taxon>Pseudomonadota</taxon>
        <taxon>Alphaproteobacteria</taxon>
        <taxon>Rhodobacterales</taxon>
        <taxon>Roseobacteraceae</taxon>
        <taxon>Nereida</taxon>
    </lineage>
</organism>
<sequence>MAFTTISHWTSDEMSDEMISTATTKFIPLIMSVGASGVQMVRTGELTVCVVTQYSDAATAQAAQAKIAEIREQVAQEFPMTMQSAHAGEVIGSA</sequence>
<protein>
    <submittedName>
        <fullName evidence="1">Uncharacterized protein</fullName>
    </submittedName>
</protein>
<name>A0A0U1NMI6_9RHOB</name>
<dbReference type="AlphaFoldDB" id="A0A0U1NMI6"/>
<proteinExistence type="predicted"/>